<dbReference type="SMART" id="SM00062">
    <property type="entry name" value="PBPb"/>
    <property type="match status" value="1"/>
</dbReference>
<comment type="caution">
    <text evidence="7">The sequence shown here is derived from an EMBL/GenBank/DDBJ whole genome shotgun (WGS) entry which is preliminary data.</text>
</comment>
<dbReference type="RefSeq" id="WP_204022399.1">
    <property type="nucleotide sequence ID" value="NZ_BOOW01000008.1"/>
</dbReference>
<dbReference type="PANTHER" id="PTHR30085:SF6">
    <property type="entry name" value="ABC TRANSPORTER GLUTAMINE-BINDING PROTEIN GLNH"/>
    <property type="match status" value="1"/>
</dbReference>
<gene>
    <name evidence="7" type="ORF">Ssi02_14480</name>
</gene>
<name>A0A919V6P5_9ACTN</name>
<feature type="signal peptide" evidence="5">
    <location>
        <begin position="1"/>
        <end position="29"/>
    </location>
</feature>
<accession>A0A919V6P5</accession>
<evidence type="ECO:0000256" key="2">
    <source>
        <dbReference type="ARBA" id="ARBA00022448"/>
    </source>
</evidence>
<dbReference type="Pfam" id="PF00497">
    <property type="entry name" value="SBP_bac_3"/>
    <property type="match status" value="1"/>
</dbReference>
<evidence type="ECO:0000256" key="5">
    <source>
        <dbReference type="SAM" id="SignalP"/>
    </source>
</evidence>
<evidence type="ECO:0000313" key="7">
    <source>
        <dbReference type="EMBL" id="GII91217.1"/>
    </source>
</evidence>
<feature type="chain" id="PRO_5038976061" evidence="5">
    <location>
        <begin position="30"/>
        <end position="297"/>
    </location>
</feature>
<evidence type="ECO:0000313" key="8">
    <source>
        <dbReference type="Proteomes" id="UP000606172"/>
    </source>
</evidence>
<sequence>MPAKVRRHVSLLAAALLLLSACTTPSTPASPPGKKAATAAFTKGNRVTIGVLTDQPGMGYLEVGGNKRDGFDLGLANWLAAELGFETRFVDLTIGERMSALTEEPHLTQAVLASFSITDDRRESIDFAGPYLVNKKGVMTLADNKEIKSIADLEGKTICTMGGSTSLQELDLRNLHVSVEDGITQCIDNLKKKSVDAVSADQLILYGSAAQDKKVQVVDDLSFGHFEYYGIGLPNNSFTDCQTLTGKIRDFIRSGSWETFFRQNFPGIPSNAFKPKPESLFTCENPSSDADNPPKGP</sequence>
<keyword evidence="3 5" id="KW-0732">Signal</keyword>
<evidence type="ECO:0000256" key="1">
    <source>
        <dbReference type="ARBA" id="ARBA00010333"/>
    </source>
</evidence>
<feature type="domain" description="Solute-binding protein family 3/N-terminal" evidence="6">
    <location>
        <begin position="46"/>
        <end position="268"/>
    </location>
</feature>
<dbReference type="InterPro" id="IPR001638">
    <property type="entry name" value="Solute-binding_3/MltF_N"/>
</dbReference>
<dbReference type="AlphaFoldDB" id="A0A919V6P5"/>
<keyword evidence="2" id="KW-0813">Transport</keyword>
<dbReference type="EMBL" id="BOOW01000008">
    <property type="protein sequence ID" value="GII91217.1"/>
    <property type="molecule type" value="Genomic_DNA"/>
</dbReference>
<dbReference type="InterPro" id="IPR051455">
    <property type="entry name" value="Bact_solute-bind_prot3"/>
</dbReference>
<comment type="similarity">
    <text evidence="1">Belongs to the bacterial solute-binding protein 3 family.</text>
</comment>
<keyword evidence="8" id="KW-1185">Reference proteome</keyword>
<dbReference type="Proteomes" id="UP000606172">
    <property type="component" value="Unassembled WGS sequence"/>
</dbReference>
<reference evidence="7" key="1">
    <citation type="submission" date="2021-01" db="EMBL/GenBank/DDBJ databases">
        <title>Whole genome shotgun sequence of Sinosporangium siamense NBRC 109515.</title>
        <authorList>
            <person name="Komaki H."/>
            <person name="Tamura T."/>
        </authorList>
    </citation>
    <scope>NUCLEOTIDE SEQUENCE</scope>
    <source>
        <strain evidence="7">NBRC 109515</strain>
    </source>
</reference>
<dbReference type="PANTHER" id="PTHR30085">
    <property type="entry name" value="AMINO ACID ABC TRANSPORTER PERMEASE"/>
    <property type="match status" value="1"/>
</dbReference>
<dbReference type="GO" id="GO:0006865">
    <property type="term" value="P:amino acid transport"/>
    <property type="evidence" value="ECO:0007669"/>
    <property type="project" value="TreeGrafter"/>
</dbReference>
<dbReference type="Gene3D" id="3.40.190.10">
    <property type="entry name" value="Periplasmic binding protein-like II"/>
    <property type="match status" value="2"/>
</dbReference>
<protein>
    <submittedName>
        <fullName evidence="7">ABC transporter substrate-binding protein</fullName>
    </submittedName>
</protein>
<evidence type="ECO:0000256" key="4">
    <source>
        <dbReference type="SAM" id="MobiDB-lite"/>
    </source>
</evidence>
<dbReference type="GO" id="GO:0030288">
    <property type="term" value="C:outer membrane-bounded periplasmic space"/>
    <property type="evidence" value="ECO:0007669"/>
    <property type="project" value="TreeGrafter"/>
</dbReference>
<dbReference type="GO" id="GO:0005576">
    <property type="term" value="C:extracellular region"/>
    <property type="evidence" value="ECO:0007669"/>
    <property type="project" value="TreeGrafter"/>
</dbReference>
<feature type="region of interest" description="Disordered" evidence="4">
    <location>
        <begin position="276"/>
        <end position="297"/>
    </location>
</feature>
<organism evidence="7 8">
    <name type="scientific">Sinosporangium siamense</name>
    <dbReference type="NCBI Taxonomy" id="1367973"/>
    <lineage>
        <taxon>Bacteria</taxon>
        <taxon>Bacillati</taxon>
        <taxon>Actinomycetota</taxon>
        <taxon>Actinomycetes</taxon>
        <taxon>Streptosporangiales</taxon>
        <taxon>Streptosporangiaceae</taxon>
        <taxon>Sinosporangium</taxon>
    </lineage>
</organism>
<dbReference type="SUPFAM" id="SSF53850">
    <property type="entry name" value="Periplasmic binding protein-like II"/>
    <property type="match status" value="1"/>
</dbReference>
<proteinExistence type="inferred from homology"/>
<evidence type="ECO:0000256" key="3">
    <source>
        <dbReference type="ARBA" id="ARBA00022729"/>
    </source>
</evidence>
<dbReference type="PROSITE" id="PS51257">
    <property type="entry name" value="PROKAR_LIPOPROTEIN"/>
    <property type="match status" value="1"/>
</dbReference>
<evidence type="ECO:0000259" key="6">
    <source>
        <dbReference type="SMART" id="SM00062"/>
    </source>
</evidence>